<dbReference type="AlphaFoldDB" id="A0A7V8NQQ5"/>
<evidence type="ECO:0000256" key="2">
    <source>
        <dbReference type="PIRSR" id="PIRSR000390-1"/>
    </source>
</evidence>
<dbReference type="PANTHER" id="PTHR30244">
    <property type="entry name" value="TRANSAMINASE"/>
    <property type="match status" value="1"/>
</dbReference>
<gene>
    <name evidence="5" type="ORF">HRJ53_11575</name>
</gene>
<dbReference type="InterPro" id="IPR000653">
    <property type="entry name" value="DegT/StrS_aminotransferase"/>
</dbReference>
<dbReference type="GO" id="GO:0000271">
    <property type="term" value="P:polysaccharide biosynthetic process"/>
    <property type="evidence" value="ECO:0007669"/>
    <property type="project" value="TreeGrafter"/>
</dbReference>
<evidence type="ECO:0000313" key="6">
    <source>
        <dbReference type="Proteomes" id="UP000567293"/>
    </source>
</evidence>
<comment type="similarity">
    <text evidence="1 4">Belongs to the DegT/DnrJ/EryC1 family.</text>
</comment>
<proteinExistence type="inferred from homology"/>
<dbReference type="SUPFAM" id="SSF53383">
    <property type="entry name" value="PLP-dependent transferases"/>
    <property type="match status" value="1"/>
</dbReference>
<keyword evidence="5" id="KW-0032">Aminotransferase</keyword>
<dbReference type="PANTHER" id="PTHR30244:SF34">
    <property type="entry name" value="DTDP-4-AMINO-4,6-DIDEOXYGALACTOSE TRANSAMINASE"/>
    <property type="match status" value="1"/>
</dbReference>
<organism evidence="5 6">
    <name type="scientific">Candidatus Acidiferrum panamense</name>
    <dbReference type="NCBI Taxonomy" id="2741543"/>
    <lineage>
        <taxon>Bacteria</taxon>
        <taxon>Pseudomonadati</taxon>
        <taxon>Acidobacteriota</taxon>
        <taxon>Terriglobia</taxon>
        <taxon>Candidatus Acidiferrales</taxon>
        <taxon>Candidatus Acidiferrum</taxon>
    </lineage>
</organism>
<dbReference type="GO" id="GO:0030170">
    <property type="term" value="F:pyridoxal phosphate binding"/>
    <property type="evidence" value="ECO:0007669"/>
    <property type="project" value="TreeGrafter"/>
</dbReference>
<dbReference type="Proteomes" id="UP000567293">
    <property type="component" value="Unassembled WGS sequence"/>
</dbReference>
<dbReference type="GO" id="GO:0008483">
    <property type="term" value="F:transaminase activity"/>
    <property type="evidence" value="ECO:0007669"/>
    <property type="project" value="UniProtKB-KW"/>
</dbReference>
<dbReference type="PIRSF" id="PIRSF000390">
    <property type="entry name" value="PLP_StrS"/>
    <property type="match status" value="1"/>
</dbReference>
<dbReference type="InterPro" id="IPR015422">
    <property type="entry name" value="PyrdxlP-dep_Trfase_small"/>
</dbReference>
<feature type="active site" description="Proton acceptor" evidence="2">
    <location>
        <position position="190"/>
    </location>
</feature>
<sequence length="375" mass="41610">MMDNFISFHRPSIGEEEISEVVDTLRSGWLTTGPRVALFEREFSEYVDAPQAIAVNSATAALHIALASLKIGAGQEVITSPMTFCATVHAILHVGATPVLADIGPDGNIGVEQIEKRITSRTRAILPVHLGGLPCDMNSIWALAQKHSLHVIEDAAHAAGACYEGRPIGAGPAGCVPASDAVAFSFYATKNLTTGEGGMLTTYRASFAETARMLSLHGASHNTWERYTEHGDWHYEVLAHGFKYNLSDLQAAIGIHQLRKLEQFIDRRTLYARLYHQAFAGMEEVELPPDRPNCRHTWHLYILRLNLDKLRISRDEFIEDLRRQGIGTSVHFIPIPLHPFFAQLPLARYPCPRALALYPRIVSLPLYPAMTEEQV</sequence>
<keyword evidence="5" id="KW-0808">Transferase</keyword>
<evidence type="ECO:0000256" key="1">
    <source>
        <dbReference type="ARBA" id="ARBA00037999"/>
    </source>
</evidence>
<evidence type="ECO:0000256" key="3">
    <source>
        <dbReference type="PIRSR" id="PIRSR000390-2"/>
    </source>
</evidence>
<feature type="non-terminal residue" evidence="5">
    <location>
        <position position="375"/>
    </location>
</feature>
<dbReference type="InterPro" id="IPR015424">
    <property type="entry name" value="PyrdxlP-dep_Trfase"/>
</dbReference>
<comment type="caution">
    <text evidence="5">The sequence shown here is derived from an EMBL/GenBank/DDBJ whole genome shotgun (WGS) entry which is preliminary data.</text>
</comment>
<protein>
    <submittedName>
        <fullName evidence="5">DegT/DnrJ/EryC1/StrS aminotransferase family protein</fullName>
    </submittedName>
</protein>
<evidence type="ECO:0000256" key="4">
    <source>
        <dbReference type="RuleBase" id="RU004508"/>
    </source>
</evidence>
<feature type="modified residue" description="N6-(pyridoxal phosphate)lysine" evidence="3">
    <location>
        <position position="190"/>
    </location>
</feature>
<accession>A0A7V8NQQ5</accession>
<name>A0A7V8NQQ5_9BACT</name>
<dbReference type="InterPro" id="IPR015421">
    <property type="entry name" value="PyrdxlP-dep_Trfase_major"/>
</dbReference>
<keyword evidence="3 4" id="KW-0663">Pyridoxal phosphate</keyword>
<keyword evidence="6" id="KW-1185">Reference proteome</keyword>
<reference evidence="5" key="1">
    <citation type="submission" date="2020-06" db="EMBL/GenBank/DDBJ databases">
        <title>Legume-microbial interactions unlock mineral nutrients during tropical forest succession.</title>
        <authorList>
            <person name="Epihov D.Z."/>
        </authorList>
    </citation>
    <scope>NUCLEOTIDE SEQUENCE [LARGE SCALE GENOMIC DNA]</scope>
    <source>
        <strain evidence="5">Pan2503</strain>
    </source>
</reference>
<dbReference type="CDD" id="cd00616">
    <property type="entry name" value="AHBA_syn"/>
    <property type="match status" value="1"/>
</dbReference>
<evidence type="ECO:0000313" key="5">
    <source>
        <dbReference type="EMBL" id="MBA0085626.1"/>
    </source>
</evidence>
<dbReference type="Pfam" id="PF01041">
    <property type="entry name" value="DegT_DnrJ_EryC1"/>
    <property type="match status" value="1"/>
</dbReference>
<dbReference type="Gene3D" id="3.40.640.10">
    <property type="entry name" value="Type I PLP-dependent aspartate aminotransferase-like (Major domain)"/>
    <property type="match status" value="1"/>
</dbReference>
<dbReference type="Gene3D" id="3.90.1150.10">
    <property type="entry name" value="Aspartate Aminotransferase, domain 1"/>
    <property type="match status" value="1"/>
</dbReference>
<dbReference type="EMBL" id="JACDQQ010001125">
    <property type="protein sequence ID" value="MBA0085626.1"/>
    <property type="molecule type" value="Genomic_DNA"/>
</dbReference>